<sequence>MEIKGLFPNVSFRASPVVLATSTETNRMHYSVLGHRSIATCEEEAIPLCLPPDSWVNSLVIRWREGIWKRLKPVLHGICKFKEMGAVFCADNTFKAFPLWGWLYGVSLDAEVFLSLSIAFRCLNGCRDIVARSVSCLMFLKLN</sequence>
<dbReference type="AlphaFoldDB" id="A0A4Y2CXS3"/>
<protein>
    <submittedName>
        <fullName evidence="1">Uncharacterized protein</fullName>
    </submittedName>
</protein>
<organism evidence="1 2">
    <name type="scientific">Araneus ventricosus</name>
    <name type="common">Orbweaver spider</name>
    <name type="synonym">Epeira ventricosa</name>
    <dbReference type="NCBI Taxonomy" id="182803"/>
    <lineage>
        <taxon>Eukaryota</taxon>
        <taxon>Metazoa</taxon>
        <taxon>Ecdysozoa</taxon>
        <taxon>Arthropoda</taxon>
        <taxon>Chelicerata</taxon>
        <taxon>Arachnida</taxon>
        <taxon>Araneae</taxon>
        <taxon>Araneomorphae</taxon>
        <taxon>Entelegynae</taxon>
        <taxon>Araneoidea</taxon>
        <taxon>Araneidae</taxon>
        <taxon>Araneus</taxon>
    </lineage>
</organism>
<comment type="caution">
    <text evidence="1">The sequence shown here is derived from an EMBL/GenBank/DDBJ whole genome shotgun (WGS) entry which is preliminary data.</text>
</comment>
<evidence type="ECO:0000313" key="1">
    <source>
        <dbReference type="EMBL" id="GBM09271.1"/>
    </source>
</evidence>
<evidence type="ECO:0000313" key="2">
    <source>
        <dbReference type="Proteomes" id="UP000499080"/>
    </source>
</evidence>
<gene>
    <name evidence="1" type="ORF">AVEN_59244_1</name>
</gene>
<keyword evidence="2" id="KW-1185">Reference proteome</keyword>
<name>A0A4Y2CXS3_ARAVE</name>
<dbReference type="EMBL" id="BGPR01000267">
    <property type="protein sequence ID" value="GBM09271.1"/>
    <property type="molecule type" value="Genomic_DNA"/>
</dbReference>
<accession>A0A4Y2CXS3</accession>
<dbReference type="Proteomes" id="UP000499080">
    <property type="component" value="Unassembled WGS sequence"/>
</dbReference>
<reference evidence="1 2" key="1">
    <citation type="journal article" date="2019" name="Sci. Rep.">
        <title>Orb-weaving spider Araneus ventricosus genome elucidates the spidroin gene catalogue.</title>
        <authorList>
            <person name="Kono N."/>
            <person name="Nakamura H."/>
            <person name="Ohtoshi R."/>
            <person name="Moran D.A.P."/>
            <person name="Shinohara A."/>
            <person name="Yoshida Y."/>
            <person name="Fujiwara M."/>
            <person name="Mori M."/>
            <person name="Tomita M."/>
            <person name="Arakawa K."/>
        </authorList>
    </citation>
    <scope>NUCLEOTIDE SEQUENCE [LARGE SCALE GENOMIC DNA]</scope>
</reference>
<proteinExistence type="predicted"/>